<dbReference type="OrthoDB" id="63519at2"/>
<gene>
    <name evidence="2" type="ORF">D4739_02200</name>
</gene>
<dbReference type="GO" id="GO:0016787">
    <property type="term" value="F:hydrolase activity"/>
    <property type="evidence" value="ECO:0007669"/>
    <property type="project" value="UniProtKB-KW"/>
</dbReference>
<dbReference type="EMBL" id="QYRP01000002">
    <property type="protein sequence ID" value="RJS45162.1"/>
    <property type="molecule type" value="Genomic_DNA"/>
</dbReference>
<accession>A0A3A5H3C9</accession>
<dbReference type="InterPro" id="IPR050228">
    <property type="entry name" value="Carboxylesterase_BioH"/>
</dbReference>
<name>A0A3A5H3C9_9ACTN</name>
<feature type="domain" description="AB hydrolase-1" evidence="1">
    <location>
        <begin position="20"/>
        <end position="124"/>
    </location>
</feature>
<dbReference type="SUPFAM" id="SSF53474">
    <property type="entry name" value="alpha/beta-Hydrolases"/>
    <property type="match status" value="1"/>
</dbReference>
<keyword evidence="3" id="KW-1185">Reference proteome</keyword>
<protein>
    <submittedName>
        <fullName evidence="2">Alpha/beta hydrolase</fullName>
    </submittedName>
</protein>
<reference evidence="3" key="1">
    <citation type="submission" date="2018-09" db="EMBL/GenBank/DDBJ databases">
        <authorList>
            <person name="Zhu H."/>
        </authorList>
    </citation>
    <scope>NUCLEOTIDE SEQUENCE [LARGE SCALE GENOMIC DNA]</scope>
    <source>
        <strain evidence="3">K1W22B-1</strain>
    </source>
</reference>
<dbReference type="InterPro" id="IPR029058">
    <property type="entry name" value="AB_hydrolase_fold"/>
</dbReference>
<comment type="caution">
    <text evidence="2">The sequence shown here is derived from an EMBL/GenBank/DDBJ whole genome shotgun (WGS) entry which is preliminary data.</text>
</comment>
<dbReference type="Proteomes" id="UP000276542">
    <property type="component" value="Unassembled WGS sequence"/>
</dbReference>
<evidence type="ECO:0000259" key="1">
    <source>
        <dbReference type="Pfam" id="PF00561"/>
    </source>
</evidence>
<dbReference type="PANTHER" id="PTHR43194">
    <property type="entry name" value="HYDROLASE ALPHA/BETA FOLD FAMILY"/>
    <property type="match status" value="1"/>
</dbReference>
<sequence>MERIAVGGVTLAYDVRGDGPPMVLLHGLGERASGWDPVRPALAADHTTYAVDLRGHGDSDWPGVYSHDVIEADVTGLLDRLGLTRVVLVGHSMGGSVAFRIAAHRPDLVGRLVIEDVIPPFPRTRPIPERPGRELDFDWAAVPALMAEASTHDTSAWADLARIAAPTLVVSGGTASHLPDERVAEVVRVIPECDLVTIEAGHHVHAGEPSEFADVVLGWLRPA</sequence>
<keyword evidence="2" id="KW-0378">Hydrolase</keyword>
<dbReference type="Gene3D" id="3.40.50.1820">
    <property type="entry name" value="alpha/beta hydrolase"/>
    <property type="match status" value="1"/>
</dbReference>
<organism evidence="2 3">
    <name type="scientific">Nocardioides cavernaquae</name>
    <dbReference type="NCBI Taxonomy" id="2321396"/>
    <lineage>
        <taxon>Bacteria</taxon>
        <taxon>Bacillati</taxon>
        <taxon>Actinomycetota</taxon>
        <taxon>Actinomycetes</taxon>
        <taxon>Propionibacteriales</taxon>
        <taxon>Nocardioidaceae</taxon>
        <taxon>Nocardioides</taxon>
    </lineage>
</organism>
<dbReference type="PRINTS" id="PR00111">
    <property type="entry name" value="ABHYDROLASE"/>
</dbReference>
<evidence type="ECO:0000313" key="2">
    <source>
        <dbReference type="EMBL" id="RJS45162.1"/>
    </source>
</evidence>
<dbReference type="PANTHER" id="PTHR43194:SF2">
    <property type="entry name" value="PEROXISOMAL MEMBRANE PROTEIN LPX1"/>
    <property type="match status" value="1"/>
</dbReference>
<dbReference type="RefSeq" id="WP_120059063.1">
    <property type="nucleotide sequence ID" value="NZ_QYRP01000002.1"/>
</dbReference>
<dbReference type="InterPro" id="IPR000073">
    <property type="entry name" value="AB_hydrolase_1"/>
</dbReference>
<dbReference type="Pfam" id="PF00561">
    <property type="entry name" value="Abhydrolase_1"/>
    <property type="match status" value="1"/>
</dbReference>
<dbReference type="AlphaFoldDB" id="A0A3A5H3C9"/>
<proteinExistence type="predicted"/>
<evidence type="ECO:0000313" key="3">
    <source>
        <dbReference type="Proteomes" id="UP000276542"/>
    </source>
</evidence>